<organism evidence="7 8">
    <name type="scientific">Paraburkholderia sartisoli</name>
    <dbReference type="NCBI Taxonomy" id="83784"/>
    <lineage>
        <taxon>Bacteria</taxon>
        <taxon>Pseudomonadati</taxon>
        <taxon>Pseudomonadota</taxon>
        <taxon>Betaproteobacteria</taxon>
        <taxon>Burkholderiales</taxon>
        <taxon>Burkholderiaceae</taxon>
        <taxon>Paraburkholderia</taxon>
    </lineage>
</organism>
<dbReference type="EMBL" id="FNRQ01000006">
    <property type="protein sequence ID" value="SEB12534.1"/>
    <property type="molecule type" value="Genomic_DNA"/>
</dbReference>
<dbReference type="Pfam" id="PF00356">
    <property type="entry name" value="LacI"/>
    <property type="match status" value="1"/>
</dbReference>
<keyword evidence="2" id="KW-0805">Transcription regulation</keyword>
<gene>
    <name evidence="7" type="ORF">SAMN05192564_106300</name>
</gene>
<evidence type="ECO:0000313" key="7">
    <source>
        <dbReference type="EMBL" id="SEB12534.1"/>
    </source>
</evidence>
<dbReference type="PROSITE" id="PS50932">
    <property type="entry name" value="HTH_LACI_2"/>
    <property type="match status" value="1"/>
</dbReference>
<dbReference type="SMART" id="SM00354">
    <property type="entry name" value="HTH_LACI"/>
    <property type="match status" value="1"/>
</dbReference>
<sequence length="369" mass="40571">MAQGFYAFESAFKNSILRIMIEDGANPPNVTLEEIARAAGVSPSTVSRILNGTARVMPAKQRAVEQAIARFNYRPNVLARSLASGKTDTIGVLTQTVSSPFYAEWLRGIEDGLSEPGFTPLFVSSRWSVKDEMSRMEQFIARRVDGIIMLHSQLDEPSLIDYSRHAPVLVLGRSLQISASLASLPFDNLQGARDATRHLIEQGHREIAFIAGPPTHADAIERLDGYRTALEEAGIGFDADRVEQGDYLETGGLAAMERLFARGPSFSAVFCANDQTAYGARLTLFRRGLRVPEDISLVGFDDLPTSSYMTPPLTTVRQPTYEIGRLAAQGIVQMIRKEPVALDSIPLTLMTRETTRRIVRSSRPGDSPL</sequence>
<keyword evidence="1" id="KW-0678">Repressor</keyword>
<dbReference type="PANTHER" id="PTHR30146:SF148">
    <property type="entry name" value="HTH-TYPE TRANSCRIPTIONAL REPRESSOR PURR-RELATED"/>
    <property type="match status" value="1"/>
</dbReference>
<dbReference type="InterPro" id="IPR001761">
    <property type="entry name" value="Peripla_BP/Lac1_sug-bd_dom"/>
</dbReference>
<dbReference type="PROSITE" id="PS50943">
    <property type="entry name" value="HTH_CROC1"/>
    <property type="match status" value="1"/>
</dbReference>
<dbReference type="AlphaFoldDB" id="A0A1H4GSL5"/>
<dbReference type="Pfam" id="PF00532">
    <property type="entry name" value="Peripla_BP_1"/>
    <property type="match status" value="1"/>
</dbReference>
<dbReference type="PRINTS" id="PR00036">
    <property type="entry name" value="HTHLACI"/>
</dbReference>
<keyword evidence="8" id="KW-1185">Reference proteome</keyword>
<evidence type="ECO:0000256" key="4">
    <source>
        <dbReference type="ARBA" id="ARBA00023163"/>
    </source>
</evidence>
<dbReference type="CDD" id="cd01392">
    <property type="entry name" value="HTH_LacI"/>
    <property type="match status" value="1"/>
</dbReference>
<dbReference type="Gene3D" id="1.10.260.40">
    <property type="entry name" value="lambda repressor-like DNA-binding domains"/>
    <property type="match status" value="1"/>
</dbReference>
<proteinExistence type="predicted"/>
<evidence type="ECO:0000256" key="2">
    <source>
        <dbReference type="ARBA" id="ARBA00023015"/>
    </source>
</evidence>
<name>A0A1H4GSL5_9BURK</name>
<dbReference type="Proteomes" id="UP000198638">
    <property type="component" value="Unassembled WGS sequence"/>
</dbReference>
<keyword evidence="3" id="KW-0238">DNA-binding</keyword>
<dbReference type="PANTHER" id="PTHR30146">
    <property type="entry name" value="LACI-RELATED TRANSCRIPTIONAL REPRESSOR"/>
    <property type="match status" value="1"/>
</dbReference>
<dbReference type="PROSITE" id="PS00356">
    <property type="entry name" value="HTH_LACI_1"/>
    <property type="match status" value="1"/>
</dbReference>
<dbReference type="GO" id="GO:0000976">
    <property type="term" value="F:transcription cis-regulatory region binding"/>
    <property type="evidence" value="ECO:0007669"/>
    <property type="project" value="TreeGrafter"/>
</dbReference>
<dbReference type="InterPro" id="IPR000843">
    <property type="entry name" value="HTH_LacI"/>
</dbReference>
<feature type="domain" description="HTH cro/C1-type" evidence="6">
    <location>
        <begin position="29"/>
        <end position="55"/>
    </location>
</feature>
<evidence type="ECO:0000256" key="3">
    <source>
        <dbReference type="ARBA" id="ARBA00023125"/>
    </source>
</evidence>
<dbReference type="GO" id="GO:0003700">
    <property type="term" value="F:DNA-binding transcription factor activity"/>
    <property type="evidence" value="ECO:0007669"/>
    <property type="project" value="TreeGrafter"/>
</dbReference>
<dbReference type="SUPFAM" id="SSF53822">
    <property type="entry name" value="Periplasmic binding protein-like I"/>
    <property type="match status" value="1"/>
</dbReference>
<protein>
    <submittedName>
        <fullName evidence="7">Transcriptional regulator, LacI family</fullName>
    </submittedName>
</protein>
<evidence type="ECO:0000256" key="1">
    <source>
        <dbReference type="ARBA" id="ARBA00022491"/>
    </source>
</evidence>
<dbReference type="InterPro" id="IPR010982">
    <property type="entry name" value="Lambda_DNA-bd_dom_sf"/>
</dbReference>
<keyword evidence="4" id="KW-0804">Transcription</keyword>
<evidence type="ECO:0000259" key="5">
    <source>
        <dbReference type="PROSITE" id="PS50932"/>
    </source>
</evidence>
<feature type="domain" description="HTH lacI-type" evidence="5">
    <location>
        <begin position="30"/>
        <end position="84"/>
    </location>
</feature>
<reference evidence="8" key="1">
    <citation type="submission" date="2016-10" db="EMBL/GenBank/DDBJ databases">
        <authorList>
            <person name="Varghese N."/>
            <person name="Submissions S."/>
        </authorList>
    </citation>
    <scope>NUCLEOTIDE SEQUENCE [LARGE SCALE GENOMIC DNA]</scope>
    <source>
        <strain evidence="8">LMG 24000</strain>
    </source>
</reference>
<evidence type="ECO:0000313" key="8">
    <source>
        <dbReference type="Proteomes" id="UP000198638"/>
    </source>
</evidence>
<dbReference type="Gene3D" id="3.40.50.2300">
    <property type="match status" value="2"/>
</dbReference>
<dbReference type="InterPro" id="IPR028082">
    <property type="entry name" value="Peripla_BP_I"/>
</dbReference>
<dbReference type="InterPro" id="IPR001387">
    <property type="entry name" value="Cro/C1-type_HTH"/>
</dbReference>
<accession>A0A1H4GSL5</accession>
<dbReference type="SUPFAM" id="SSF47413">
    <property type="entry name" value="lambda repressor-like DNA-binding domains"/>
    <property type="match status" value="1"/>
</dbReference>
<dbReference type="STRING" id="83784.SAMN05192564_106300"/>
<evidence type="ECO:0000259" key="6">
    <source>
        <dbReference type="PROSITE" id="PS50943"/>
    </source>
</evidence>